<dbReference type="InterPro" id="IPR011263">
    <property type="entry name" value="DNA-dir_RNA_pol_RpoA/D/Rpb3"/>
</dbReference>
<dbReference type="SUPFAM" id="SSF47789">
    <property type="entry name" value="C-terminal domain of RNA polymerase alpha subunit"/>
    <property type="match status" value="1"/>
</dbReference>
<protein>
    <recommendedName>
        <fullName evidence="8">DNA-directed RNA polymerase subunit alpha</fullName>
        <shortName evidence="8">PEP</shortName>
        <ecNumber evidence="8">2.7.7.6</ecNumber>
    </recommendedName>
    <alternativeName>
        <fullName evidence="8">Plastid-encoded RNA polymerase subunit alpha</fullName>
        <shortName evidence="8">RNA polymerase subunit alpha</shortName>
    </alternativeName>
</protein>
<dbReference type="InterPro" id="IPR011262">
    <property type="entry name" value="DNA-dir_RNA_pol_insert"/>
</dbReference>
<evidence type="ECO:0000256" key="8">
    <source>
        <dbReference type="HAMAP-Rule" id="MF_00059"/>
    </source>
</evidence>
<feature type="region of interest" description="Alpha N-terminal domain (alpha-NTD)" evidence="8">
    <location>
        <begin position="1"/>
        <end position="232"/>
    </location>
</feature>
<gene>
    <name evidence="8 10" type="primary">rpoA</name>
</gene>
<dbReference type="Pfam" id="PF01000">
    <property type="entry name" value="RNA_pol_A_bac"/>
    <property type="match status" value="1"/>
</dbReference>
<comment type="catalytic activity">
    <reaction evidence="7 8">
        <text>RNA(n) + a ribonucleoside 5'-triphosphate = RNA(n+1) + diphosphate</text>
        <dbReference type="Rhea" id="RHEA:21248"/>
        <dbReference type="Rhea" id="RHEA-COMP:14527"/>
        <dbReference type="Rhea" id="RHEA-COMP:17342"/>
        <dbReference type="ChEBI" id="CHEBI:33019"/>
        <dbReference type="ChEBI" id="CHEBI:61557"/>
        <dbReference type="ChEBI" id="CHEBI:140395"/>
        <dbReference type="EC" id="2.7.7.6"/>
    </reaction>
</comment>
<evidence type="ECO:0000256" key="4">
    <source>
        <dbReference type="ARBA" id="ARBA00022679"/>
    </source>
</evidence>
<comment type="function">
    <text evidence="1 8">DNA-dependent RNA polymerase catalyzes the transcription of DNA into RNA using the four ribonucleoside triphosphates as substrates.</text>
</comment>
<dbReference type="InterPro" id="IPR036643">
    <property type="entry name" value="RNApol_insert_sf"/>
</dbReference>
<reference evidence="10" key="1">
    <citation type="journal article" date="2021" name="Mitochondrial DNA Part B Resour">
        <title>A gene-rich and compact chloroplast genome of the green alga Nephroselmis pyriformis (N.Carter) Ettl 1982 from the shores of Mersin (Eastern Mediterranean Sea).</title>
        <authorList>
            <person name="Gastineau R."/>
            <person name="Konucu M."/>
            <person name="Tekdal D."/>
            <person name="Lemieux C."/>
            <person name="Turmel M."/>
            <person name="Witkowski A."/>
            <person name="Eker-Develi E."/>
        </authorList>
    </citation>
    <scope>NUCLEOTIDE SEQUENCE</scope>
    <source>
        <strain evidence="10">MED1</strain>
    </source>
</reference>
<dbReference type="InterPro" id="IPR036603">
    <property type="entry name" value="RBP11-like"/>
</dbReference>
<evidence type="ECO:0000259" key="9">
    <source>
        <dbReference type="SMART" id="SM00662"/>
    </source>
</evidence>
<dbReference type="GeneID" id="69223254"/>
<keyword evidence="5 8" id="KW-0548">Nucleotidyltransferase</keyword>
<dbReference type="Gene3D" id="2.170.120.12">
    <property type="entry name" value="DNA-directed RNA polymerase, insert domain"/>
    <property type="match status" value="1"/>
</dbReference>
<name>A0A8A2H8N9_9CHLO</name>
<dbReference type="SUPFAM" id="SSF56553">
    <property type="entry name" value="Insert subdomain of RNA polymerase alpha subunit"/>
    <property type="match status" value="1"/>
</dbReference>
<organism evidence="10">
    <name type="scientific">Nephroselmis pyriformis</name>
    <dbReference type="NCBI Taxonomy" id="156128"/>
    <lineage>
        <taxon>Eukaryota</taxon>
        <taxon>Viridiplantae</taxon>
        <taxon>Chlorophyta</taxon>
        <taxon>Nephroselmidophyceae</taxon>
        <taxon>Nephroselmidales</taxon>
        <taxon>Nephroselmidaceae</taxon>
        <taxon>Nephroselmis</taxon>
    </lineage>
</organism>
<keyword evidence="6 8" id="KW-0804">Transcription</keyword>
<dbReference type="CDD" id="cd06928">
    <property type="entry name" value="RNAP_alpha_NTD"/>
    <property type="match status" value="1"/>
</dbReference>
<dbReference type="InterPro" id="IPR011260">
    <property type="entry name" value="RNAP_asu_C"/>
</dbReference>
<dbReference type="GO" id="GO:0009507">
    <property type="term" value="C:chloroplast"/>
    <property type="evidence" value="ECO:0007669"/>
    <property type="project" value="UniProtKB-SubCell"/>
</dbReference>
<dbReference type="SUPFAM" id="SSF55257">
    <property type="entry name" value="RBP11-like subunits of RNA polymerase"/>
    <property type="match status" value="1"/>
</dbReference>
<evidence type="ECO:0000256" key="1">
    <source>
        <dbReference type="ARBA" id="ARBA00004026"/>
    </source>
</evidence>
<feature type="domain" description="DNA-directed RNA polymerase RpoA/D/Rpb3-type" evidence="9">
    <location>
        <begin position="20"/>
        <end position="234"/>
    </location>
</feature>
<keyword evidence="10" id="KW-0934">Plastid</keyword>
<feature type="region of interest" description="Alpha C-terminal domain (alpha-CTD)" evidence="8">
    <location>
        <begin position="267"/>
        <end position="344"/>
    </location>
</feature>
<dbReference type="GO" id="GO:0003677">
    <property type="term" value="F:DNA binding"/>
    <property type="evidence" value="ECO:0007669"/>
    <property type="project" value="UniProtKB-UniRule"/>
</dbReference>
<dbReference type="InterPro" id="IPR011773">
    <property type="entry name" value="DNA-dir_RpoA"/>
</dbReference>
<dbReference type="AlphaFoldDB" id="A0A8A2H8N9"/>
<dbReference type="HAMAP" id="MF_00059">
    <property type="entry name" value="RNApol_bact_RpoA"/>
    <property type="match status" value="1"/>
</dbReference>
<evidence type="ECO:0000256" key="7">
    <source>
        <dbReference type="ARBA" id="ARBA00048552"/>
    </source>
</evidence>
<evidence type="ECO:0000256" key="3">
    <source>
        <dbReference type="ARBA" id="ARBA00022478"/>
    </source>
</evidence>
<comment type="similarity">
    <text evidence="2 8">Belongs to the RNA polymerase alpha chain family.</text>
</comment>
<dbReference type="RefSeq" id="YP_010231222.1">
    <property type="nucleotide sequence ID" value="NC_059722.1"/>
</dbReference>
<dbReference type="Gene3D" id="1.10.150.20">
    <property type="entry name" value="5' to 3' exonuclease, C-terminal subdomain"/>
    <property type="match status" value="1"/>
</dbReference>
<dbReference type="EC" id="2.7.7.6" evidence="8"/>
<accession>A0A8A2H8N9</accession>
<comment type="domain">
    <text evidence="8">The N-terminal domain is essential for RNAP assembly and basal transcription, whereas the C-terminal domain is involved in interaction with transcriptional regulators and with upstream promoter elements.</text>
</comment>
<proteinExistence type="inferred from homology"/>
<keyword evidence="3 8" id="KW-0240">DNA-directed RNA polymerase</keyword>
<dbReference type="GO" id="GO:0006351">
    <property type="term" value="P:DNA-templated transcription"/>
    <property type="evidence" value="ECO:0007669"/>
    <property type="project" value="UniProtKB-UniRule"/>
</dbReference>
<comment type="subcellular location">
    <subcellularLocation>
        <location evidence="8">Plastid</location>
        <location evidence="8">Chloroplast</location>
    </subcellularLocation>
</comment>
<dbReference type="Gene3D" id="3.30.1360.10">
    <property type="entry name" value="RNA polymerase, RBP11-like subunit"/>
    <property type="match status" value="1"/>
</dbReference>
<evidence type="ECO:0000313" key="10">
    <source>
        <dbReference type="EMBL" id="QSV37291.1"/>
    </source>
</evidence>
<evidence type="ECO:0000256" key="2">
    <source>
        <dbReference type="ARBA" id="ARBA00007123"/>
    </source>
</evidence>
<keyword evidence="10" id="KW-0150">Chloroplast</keyword>
<sequence length="344" mass="37887">MIHPLIECIETREEHAHRHYGCFRIGPLLPGQGITLGNGLRRTLLSDLPGIAITKAQMEGVLHEFCTLEGVRESVLEILLNLRGIVLAPTSPWVGPATAYLDVRGPAQIHAGDLQLPPSSQVVDPSQYIATLMEGGHLEIKLTIDQGRGRRSPQTPVPQSSLSELTPSLDSLGIESVFMPVTQVNYKVETQGAHENAVELIMMEVWTNGSMGPRQAIHEGAVRMIELLEPFREPSYLSPLSNPILETTQEPQGIQGGEEVEKQGDGQVDVPKVAIESLQLPPRPFNCLKRAQIYTIADLLQYSREDLLKIKNFGNKSANEVVEALETRFHLSLPGQSSNQARRL</sequence>
<geneLocation type="chloroplast" evidence="10"/>
<dbReference type="Pfam" id="PF03118">
    <property type="entry name" value="RNA_pol_A_CTD"/>
    <property type="match status" value="1"/>
</dbReference>
<comment type="subunit">
    <text evidence="8">In plastids the minimal PEP RNA polymerase catalytic core is composed of four subunits: alpha, beta, beta', and beta''. When a (nuclear-encoded) sigma factor is associated with the core the holoenzyme is formed, which can initiate transcription.</text>
</comment>
<dbReference type="Pfam" id="PF01193">
    <property type="entry name" value="RNA_pol_L"/>
    <property type="match status" value="1"/>
</dbReference>
<dbReference type="GO" id="GO:0046983">
    <property type="term" value="F:protein dimerization activity"/>
    <property type="evidence" value="ECO:0007669"/>
    <property type="project" value="InterPro"/>
</dbReference>
<dbReference type="EMBL" id="MW077730">
    <property type="protein sequence ID" value="QSV37291.1"/>
    <property type="molecule type" value="Genomic_DNA"/>
</dbReference>
<evidence type="ECO:0000256" key="6">
    <source>
        <dbReference type="ARBA" id="ARBA00023163"/>
    </source>
</evidence>
<evidence type="ECO:0000256" key="5">
    <source>
        <dbReference type="ARBA" id="ARBA00022695"/>
    </source>
</evidence>
<dbReference type="NCBIfam" id="TIGR02027">
    <property type="entry name" value="rpoA"/>
    <property type="match status" value="1"/>
</dbReference>
<dbReference type="GO" id="GO:0000428">
    <property type="term" value="C:DNA-directed RNA polymerase complex"/>
    <property type="evidence" value="ECO:0007669"/>
    <property type="project" value="UniProtKB-KW"/>
</dbReference>
<dbReference type="SMART" id="SM00662">
    <property type="entry name" value="RPOLD"/>
    <property type="match status" value="1"/>
</dbReference>
<dbReference type="GO" id="GO:0003899">
    <property type="term" value="F:DNA-directed RNA polymerase activity"/>
    <property type="evidence" value="ECO:0007669"/>
    <property type="project" value="UniProtKB-UniRule"/>
</dbReference>
<keyword evidence="4 8" id="KW-0808">Transferase</keyword>